<dbReference type="PROSITE" id="PS50110">
    <property type="entry name" value="RESPONSE_REGULATORY"/>
    <property type="match status" value="1"/>
</dbReference>
<dbReference type="InterPro" id="IPR000160">
    <property type="entry name" value="GGDEF_dom"/>
</dbReference>
<dbReference type="PANTHER" id="PTHR45138:SF9">
    <property type="entry name" value="DIGUANYLATE CYCLASE DGCM-RELATED"/>
    <property type="match status" value="1"/>
</dbReference>
<keyword evidence="7" id="KW-1185">Reference proteome</keyword>
<dbReference type="PROSITE" id="PS50887">
    <property type="entry name" value="GGDEF"/>
    <property type="match status" value="1"/>
</dbReference>
<dbReference type="NCBIfam" id="TIGR00254">
    <property type="entry name" value="GGDEF"/>
    <property type="match status" value="1"/>
</dbReference>
<evidence type="ECO:0000256" key="2">
    <source>
        <dbReference type="ARBA" id="ARBA00034247"/>
    </source>
</evidence>
<dbReference type="InterPro" id="IPR029787">
    <property type="entry name" value="Nucleotide_cyclase"/>
</dbReference>
<dbReference type="Gene3D" id="3.30.70.270">
    <property type="match status" value="1"/>
</dbReference>
<dbReference type="PANTHER" id="PTHR45138">
    <property type="entry name" value="REGULATORY COMPONENTS OF SENSORY TRANSDUCTION SYSTEM"/>
    <property type="match status" value="1"/>
</dbReference>
<feature type="domain" description="GGDEF" evidence="5">
    <location>
        <begin position="167"/>
        <end position="304"/>
    </location>
</feature>
<dbReference type="CDD" id="cd01949">
    <property type="entry name" value="GGDEF"/>
    <property type="match status" value="1"/>
</dbReference>
<dbReference type="RefSeq" id="WP_256617074.1">
    <property type="nucleotide sequence ID" value="NZ_JANIBK010000196.1"/>
</dbReference>
<dbReference type="SMART" id="SM00448">
    <property type="entry name" value="REC"/>
    <property type="match status" value="1"/>
</dbReference>
<dbReference type="SUPFAM" id="SSF55073">
    <property type="entry name" value="Nucleotide cyclase"/>
    <property type="match status" value="1"/>
</dbReference>
<comment type="caution">
    <text evidence="6">The sequence shown here is derived from an EMBL/GenBank/DDBJ whole genome shotgun (WGS) entry which is preliminary data.</text>
</comment>
<dbReference type="InterPro" id="IPR011006">
    <property type="entry name" value="CheY-like_superfamily"/>
</dbReference>
<dbReference type="EMBL" id="JANIBK010000196">
    <property type="protein sequence ID" value="MCQ8130655.1"/>
    <property type="molecule type" value="Genomic_DNA"/>
</dbReference>
<organism evidence="6 7">
    <name type="scientific">Methylomonas rivi</name>
    <dbReference type="NCBI Taxonomy" id="2952226"/>
    <lineage>
        <taxon>Bacteria</taxon>
        <taxon>Pseudomonadati</taxon>
        <taxon>Pseudomonadota</taxon>
        <taxon>Gammaproteobacteria</taxon>
        <taxon>Methylococcales</taxon>
        <taxon>Methylococcaceae</taxon>
        <taxon>Methylomonas</taxon>
    </lineage>
</organism>
<dbReference type="SUPFAM" id="SSF52172">
    <property type="entry name" value="CheY-like"/>
    <property type="match status" value="1"/>
</dbReference>
<reference evidence="6 7" key="1">
    <citation type="submission" date="2022-07" db="EMBL/GenBank/DDBJ databases">
        <title>Methylomonas rivi sp. nov., Methylomonas rosea sp. nov., Methylomonas aureus sp. nov. and Methylomonas subterranea sp. nov., four novel methanotrophs isolated from a freshwater creek and the deep terrestrial subsurface.</title>
        <authorList>
            <person name="Abin C."/>
            <person name="Sankaranarayanan K."/>
            <person name="Garner C."/>
            <person name="Sindelar R."/>
            <person name="Kotary K."/>
            <person name="Garner R."/>
            <person name="Barclay S."/>
            <person name="Lawson P."/>
            <person name="Krumholz L."/>
        </authorList>
    </citation>
    <scope>NUCLEOTIDE SEQUENCE [LARGE SCALE GENOMIC DNA]</scope>
    <source>
        <strain evidence="6 7">WSC-6</strain>
    </source>
</reference>
<protein>
    <recommendedName>
        <fullName evidence="1">diguanylate cyclase</fullName>
        <ecNumber evidence="1">2.7.7.65</ecNumber>
    </recommendedName>
</protein>
<evidence type="ECO:0000256" key="1">
    <source>
        <dbReference type="ARBA" id="ARBA00012528"/>
    </source>
</evidence>
<gene>
    <name evidence="6" type="ORF">NP596_19520</name>
</gene>
<dbReference type="CDD" id="cd19920">
    <property type="entry name" value="REC_PA4781-like"/>
    <property type="match status" value="1"/>
</dbReference>
<sequence length="305" mass="34037">MTEPLKPLILIVDDTPTNIQILAENLIKDYRVKVAASGEDALRIIAHQGLPDLILLDVMMPDIDGYEVCRRLKNDPHTNSIPIIFVTALNEAANEEFGLNLGAMDYITKPFYLPVVKARIRNHIRLKQTTDMLESMAWIDGLTGIPNRRRFDQMLEVEWKRAQRNQSPLAVIMVDIDHFKAYNDCHGHGEGDVCLKQVATMFAATVNRPGDLVARYGGEEFVILMPETGTEGAQQLADQLRHRIESMQIPHTGSSASCWVTISLGYAALIPHPNQASSALLDEADNMLYQAKNLGRNRAFGYCPG</sequence>
<dbReference type="Gene3D" id="3.40.50.2300">
    <property type="match status" value="1"/>
</dbReference>
<comment type="catalytic activity">
    <reaction evidence="2">
        <text>2 GTP = 3',3'-c-di-GMP + 2 diphosphate</text>
        <dbReference type="Rhea" id="RHEA:24898"/>
        <dbReference type="ChEBI" id="CHEBI:33019"/>
        <dbReference type="ChEBI" id="CHEBI:37565"/>
        <dbReference type="ChEBI" id="CHEBI:58805"/>
        <dbReference type="EC" id="2.7.7.65"/>
    </reaction>
</comment>
<dbReference type="SMART" id="SM00267">
    <property type="entry name" value="GGDEF"/>
    <property type="match status" value="1"/>
</dbReference>
<dbReference type="Proteomes" id="UP001524586">
    <property type="component" value="Unassembled WGS sequence"/>
</dbReference>
<evidence type="ECO:0000256" key="3">
    <source>
        <dbReference type="PROSITE-ProRule" id="PRU00169"/>
    </source>
</evidence>
<dbReference type="EC" id="2.7.7.65" evidence="1"/>
<feature type="domain" description="Response regulatory" evidence="4">
    <location>
        <begin position="8"/>
        <end position="124"/>
    </location>
</feature>
<evidence type="ECO:0000313" key="6">
    <source>
        <dbReference type="EMBL" id="MCQ8130655.1"/>
    </source>
</evidence>
<evidence type="ECO:0000313" key="7">
    <source>
        <dbReference type="Proteomes" id="UP001524586"/>
    </source>
</evidence>
<dbReference type="GO" id="GO:0052621">
    <property type="term" value="F:diguanylate cyclase activity"/>
    <property type="evidence" value="ECO:0007669"/>
    <property type="project" value="UniProtKB-EC"/>
</dbReference>
<dbReference type="Pfam" id="PF00990">
    <property type="entry name" value="GGDEF"/>
    <property type="match status" value="1"/>
</dbReference>
<keyword evidence="6" id="KW-0808">Transferase</keyword>
<dbReference type="InterPro" id="IPR043128">
    <property type="entry name" value="Rev_trsase/Diguanyl_cyclase"/>
</dbReference>
<dbReference type="Pfam" id="PF00072">
    <property type="entry name" value="Response_reg"/>
    <property type="match status" value="1"/>
</dbReference>
<feature type="modified residue" description="4-aspartylphosphate" evidence="3">
    <location>
        <position position="57"/>
    </location>
</feature>
<evidence type="ECO:0000259" key="4">
    <source>
        <dbReference type="PROSITE" id="PS50110"/>
    </source>
</evidence>
<keyword evidence="3" id="KW-0597">Phosphoprotein</keyword>
<keyword evidence="6" id="KW-0548">Nucleotidyltransferase</keyword>
<accession>A0ABT1UBB9</accession>
<dbReference type="InterPro" id="IPR001789">
    <property type="entry name" value="Sig_transdc_resp-reg_receiver"/>
</dbReference>
<name>A0ABT1UBB9_9GAMM</name>
<evidence type="ECO:0000259" key="5">
    <source>
        <dbReference type="PROSITE" id="PS50887"/>
    </source>
</evidence>
<dbReference type="InterPro" id="IPR050469">
    <property type="entry name" value="Diguanylate_Cyclase"/>
</dbReference>
<proteinExistence type="predicted"/>